<evidence type="ECO:0000313" key="4">
    <source>
        <dbReference type="Proteomes" id="UP000077248"/>
    </source>
</evidence>
<dbReference type="EMBL" id="KV441473">
    <property type="protein sequence ID" value="OAG23124.1"/>
    <property type="molecule type" value="Genomic_DNA"/>
</dbReference>
<keyword evidence="4" id="KW-1185">Reference proteome</keyword>
<feature type="region of interest" description="Disordered" evidence="1">
    <location>
        <begin position="98"/>
        <end position="131"/>
    </location>
</feature>
<gene>
    <name evidence="3" type="ORF">AA0117_g7245</name>
    <name evidence="2" type="ORF">CC77DRAFT_1058856</name>
</gene>
<accession>A0A177DTN7</accession>
<dbReference type="GeneID" id="29113765"/>
<protein>
    <submittedName>
        <fullName evidence="2">Uncharacterized protein</fullName>
    </submittedName>
</protein>
<dbReference type="Proteomes" id="UP000077248">
    <property type="component" value="Unassembled WGS sequence"/>
</dbReference>
<dbReference type="AlphaFoldDB" id="A0A177DTN7"/>
<evidence type="ECO:0000313" key="5">
    <source>
        <dbReference type="Proteomes" id="UP000291422"/>
    </source>
</evidence>
<dbReference type="Proteomes" id="UP000291422">
    <property type="component" value="Unassembled WGS sequence"/>
</dbReference>
<dbReference type="RefSeq" id="XP_018388545.1">
    <property type="nucleotide sequence ID" value="XM_018528171.1"/>
</dbReference>
<dbReference type="VEuPathDB" id="FungiDB:CC77DRAFT_1058856"/>
<evidence type="ECO:0000313" key="3">
    <source>
        <dbReference type="EMBL" id="RYN74153.1"/>
    </source>
</evidence>
<reference evidence="2 4" key="1">
    <citation type="submission" date="2016-05" db="EMBL/GenBank/DDBJ databases">
        <title>Comparative analysis of secretome profiles of manganese(II)-oxidizing ascomycete fungi.</title>
        <authorList>
            <consortium name="DOE Joint Genome Institute"/>
            <person name="Zeiner C.A."/>
            <person name="Purvine S.O."/>
            <person name="Zink E.M."/>
            <person name="Wu S."/>
            <person name="Pasa-Tolic L."/>
            <person name="Chaput D.L."/>
            <person name="Haridas S."/>
            <person name="Grigoriev I.V."/>
            <person name="Santelli C.M."/>
            <person name="Hansel C.M."/>
        </authorList>
    </citation>
    <scope>NUCLEOTIDE SEQUENCE [LARGE SCALE GENOMIC DNA]</scope>
    <source>
        <strain evidence="2 4">SRC1lrK2f</strain>
    </source>
</reference>
<evidence type="ECO:0000313" key="2">
    <source>
        <dbReference type="EMBL" id="OAG23124.1"/>
    </source>
</evidence>
<feature type="compositionally biased region" description="Basic and acidic residues" evidence="1">
    <location>
        <begin position="107"/>
        <end position="124"/>
    </location>
</feature>
<evidence type="ECO:0000256" key="1">
    <source>
        <dbReference type="SAM" id="MobiDB-lite"/>
    </source>
</evidence>
<dbReference type="KEGG" id="aalt:CC77DRAFT_1058856"/>
<reference evidence="5" key="2">
    <citation type="journal article" date="2019" name="bioRxiv">
        <title>Genomics, evolutionary history and diagnostics of the Alternaria alternata species group including apple and Asian pear pathotypes.</title>
        <authorList>
            <person name="Armitage A.D."/>
            <person name="Cockerton H.M."/>
            <person name="Sreenivasaprasad S."/>
            <person name="Woodhall J.W."/>
            <person name="Lane C.R."/>
            <person name="Harrison R.J."/>
            <person name="Clarkson J.P."/>
        </authorList>
    </citation>
    <scope>NUCLEOTIDE SEQUENCE [LARGE SCALE GENOMIC DNA]</scope>
    <source>
        <strain evidence="5">FERA 1177</strain>
    </source>
</reference>
<dbReference type="EMBL" id="PDXD01000018">
    <property type="protein sequence ID" value="RYN74153.1"/>
    <property type="molecule type" value="Genomic_DNA"/>
</dbReference>
<reference evidence="3" key="3">
    <citation type="journal article" date="2019" name="J. ISSAAS">
        <title>Genomics, evolutionary history and diagnostics of the Alternaria alternata species group including apple and Asian pear pathotypes.</title>
        <authorList>
            <person name="Armitage A.D."/>
            <person name="Cockerton H.M."/>
            <person name="Sreenivasaprasad S."/>
            <person name="Woodhall J."/>
            <person name="Lane C."/>
            <person name="Harrison R.J."/>
            <person name="Clarkson J.P."/>
        </authorList>
    </citation>
    <scope>NUCLEOTIDE SEQUENCE</scope>
    <source>
        <strain evidence="3">FERA 1177</strain>
    </source>
</reference>
<name>A0A177DTN7_ALTAL</name>
<organism evidence="2 4">
    <name type="scientific">Alternaria alternata</name>
    <name type="common">Alternaria rot fungus</name>
    <name type="synonym">Torula alternata</name>
    <dbReference type="NCBI Taxonomy" id="5599"/>
    <lineage>
        <taxon>Eukaryota</taxon>
        <taxon>Fungi</taxon>
        <taxon>Dikarya</taxon>
        <taxon>Ascomycota</taxon>
        <taxon>Pezizomycotina</taxon>
        <taxon>Dothideomycetes</taxon>
        <taxon>Pleosporomycetidae</taxon>
        <taxon>Pleosporales</taxon>
        <taxon>Pleosporineae</taxon>
        <taxon>Pleosporaceae</taxon>
        <taxon>Alternaria</taxon>
        <taxon>Alternaria sect. Alternaria</taxon>
        <taxon>Alternaria alternata complex</taxon>
    </lineage>
</organism>
<sequence>MLRRQFPFPTEASHVLHSSTIGKSFNYNHPSSQPARMTDISYPESYLRTPIYALPFLHPKWHAKTDTREFYEVTSPIWEEHDAEAGYVNSVEEVKESVEGCNDVESIEGKSRKDGWRKTKRSLDSIDGADDDDIKRKRFRDA</sequence>
<proteinExistence type="predicted"/>